<accession>A0A5J5AMT4</accession>
<proteinExistence type="predicted"/>
<sequence length="118" mass="12730">MALVRVGGLRDVETDLSVGMGEFSSARSVQNRGSGGEFQEEARLRQGIMATQKVHEGSQKGKKLPKGREETEGKLLIGILEKDVDEANSKSGQAATMVPDEGRERYPKQGPSSRTDVA</sequence>
<name>A0A5J5AMT4_9ASTE</name>
<reference evidence="2 3" key="1">
    <citation type="submission" date="2019-09" db="EMBL/GenBank/DDBJ databases">
        <title>A chromosome-level genome assembly of the Chinese tupelo Nyssa sinensis.</title>
        <authorList>
            <person name="Yang X."/>
            <person name="Kang M."/>
            <person name="Yang Y."/>
            <person name="Xiong H."/>
            <person name="Wang M."/>
            <person name="Zhang Z."/>
            <person name="Wang Z."/>
            <person name="Wu H."/>
            <person name="Ma T."/>
            <person name="Liu J."/>
            <person name="Xi Z."/>
        </authorList>
    </citation>
    <scope>NUCLEOTIDE SEQUENCE [LARGE SCALE GENOMIC DNA]</scope>
    <source>
        <strain evidence="2">J267</strain>
        <tissue evidence="2">Leaf</tissue>
    </source>
</reference>
<dbReference type="AlphaFoldDB" id="A0A5J5AMT4"/>
<organism evidence="2 3">
    <name type="scientific">Nyssa sinensis</name>
    <dbReference type="NCBI Taxonomy" id="561372"/>
    <lineage>
        <taxon>Eukaryota</taxon>
        <taxon>Viridiplantae</taxon>
        <taxon>Streptophyta</taxon>
        <taxon>Embryophyta</taxon>
        <taxon>Tracheophyta</taxon>
        <taxon>Spermatophyta</taxon>
        <taxon>Magnoliopsida</taxon>
        <taxon>eudicotyledons</taxon>
        <taxon>Gunneridae</taxon>
        <taxon>Pentapetalae</taxon>
        <taxon>asterids</taxon>
        <taxon>Cornales</taxon>
        <taxon>Nyssaceae</taxon>
        <taxon>Nyssa</taxon>
    </lineage>
</organism>
<dbReference type="Proteomes" id="UP000325577">
    <property type="component" value="Linkage Group LG2"/>
</dbReference>
<evidence type="ECO:0000313" key="2">
    <source>
        <dbReference type="EMBL" id="KAA8530747.1"/>
    </source>
</evidence>
<evidence type="ECO:0000313" key="3">
    <source>
        <dbReference type="Proteomes" id="UP000325577"/>
    </source>
</evidence>
<evidence type="ECO:0000256" key="1">
    <source>
        <dbReference type="SAM" id="MobiDB-lite"/>
    </source>
</evidence>
<feature type="region of interest" description="Disordered" evidence="1">
    <location>
        <begin position="82"/>
        <end position="118"/>
    </location>
</feature>
<keyword evidence="3" id="KW-1185">Reference proteome</keyword>
<gene>
    <name evidence="2" type="ORF">F0562_005485</name>
</gene>
<protein>
    <submittedName>
        <fullName evidence="2">Uncharacterized protein</fullName>
    </submittedName>
</protein>
<feature type="region of interest" description="Disordered" evidence="1">
    <location>
        <begin position="50"/>
        <end position="70"/>
    </location>
</feature>
<dbReference type="EMBL" id="CM018043">
    <property type="protein sequence ID" value="KAA8530747.1"/>
    <property type="molecule type" value="Genomic_DNA"/>
</dbReference>